<organism evidence="3 4">
    <name type="scientific">Thermopolyspora flexuosa</name>
    <dbReference type="NCBI Taxonomy" id="103836"/>
    <lineage>
        <taxon>Bacteria</taxon>
        <taxon>Bacillati</taxon>
        <taxon>Actinomycetota</taxon>
        <taxon>Actinomycetes</taxon>
        <taxon>Streptosporangiales</taxon>
        <taxon>Streptosporangiaceae</taxon>
        <taxon>Thermopolyspora</taxon>
    </lineage>
</organism>
<sequence>MARVVTYQLDPETTVQFEIEPPQGPYDFEPAGPDQIVGQVRAAVEPAVRAAQVVLEKAKQMAPKTVEVKFGIKVSGTANWIVAKTATEGNFEVTLTWEPGPPAGRTENGQARAGEVEVGAAS</sequence>
<reference evidence="3 4" key="1">
    <citation type="submission" date="2019-06" db="EMBL/GenBank/DDBJ databases">
        <title>Sequencing the genomes of 1000 actinobacteria strains.</title>
        <authorList>
            <person name="Klenk H.-P."/>
        </authorList>
    </citation>
    <scope>NUCLEOTIDE SEQUENCE [LARGE SCALE GENOMIC DNA]</scope>
    <source>
        <strain evidence="3 4">DSM 43186</strain>
    </source>
</reference>
<dbReference type="InterPro" id="IPR045794">
    <property type="entry name" value="Trypco1"/>
</dbReference>
<comment type="caution">
    <text evidence="3">The sequence shown here is derived from an EMBL/GenBank/DDBJ whole genome shotgun (WGS) entry which is preliminary data.</text>
</comment>
<evidence type="ECO:0000313" key="3">
    <source>
        <dbReference type="EMBL" id="TQM76242.1"/>
    </source>
</evidence>
<protein>
    <recommendedName>
        <fullName evidence="2">Trypsin-co-occurring domain-containing protein</fullName>
    </recommendedName>
</protein>
<evidence type="ECO:0000313" key="4">
    <source>
        <dbReference type="Proteomes" id="UP000319213"/>
    </source>
</evidence>
<name>A0A543J097_9ACTN</name>
<feature type="domain" description="Trypsin-co-occurring" evidence="2">
    <location>
        <begin position="8"/>
        <end position="98"/>
    </location>
</feature>
<feature type="region of interest" description="Disordered" evidence="1">
    <location>
        <begin position="94"/>
        <end position="122"/>
    </location>
</feature>
<dbReference type="AlphaFoldDB" id="A0A543J097"/>
<dbReference type="Proteomes" id="UP000319213">
    <property type="component" value="Unassembled WGS sequence"/>
</dbReference>
<gene>
    <name evidence="3" type="ORF">FHX40_2973</name>
</gene>
<keyword evidence="4" id="KW-1185">Reference proteome</keyword>
<proteinExistence type="predicted"/>
<evidence type="ECO:0000256" key="1">
    <source>
        <dbReference type="SAM" id="MobiDB-lite"/>
    </source>
</evidence>
<evidence type="ECO:0000259" key="2">
    <source>
        <dbReference type="Pfam" id="PF19493"/>
    </source>
</evidence>
<dbReference type="NCBIfam" id="NF041216">
    <property type="entry name" value="CU044_2847_fam"/>
    <property type="match status" value="1"/>
</dbReference>
<accession>A0A543J097</accession>
<dbReference type="Pfam" id="PF19493">
    <property type="entry name" value="Trypco1"/>
    <property type="match status" value="1"/>
</dbReference>
<dbReference type="RefSeq" id="WP_211350270.1">
    <property type="nucleotide sequence ID" value="NZ_BMPV01000001.1"/>
</dbReference>
<dbReference type="EMBL" id="VFPQ01000001">
    <property type="protein sequence ID" value="TQM76242.1"/>
    <property type="molecule type" value="Genomic_DNA"/>
</dbReference>